<dbReference type="PANTHER" id="PTHR43298">
    <property type="entry name" value="MULTIDRUG RESISTANCE PROTEIN NORM-RELATED"/>
    <property type="match status" value="1"/>
</dbReference>
<evidence type="ECO:0000256" key="4">
    <source>
        <dbReference type="ARBA" id="ARBA00020268"/>
    </source>
</evidence>
<feature type="transmembrane region" description="Helical" evidence="13">
    <location>
        <begin position="99"/>
        <end position="122"/>
    </location>
</feature>
<keyword evidence="5" id="KW-0813">Transport</keyword>
<keyword evidence="15" id="KW-1185">Reference proteome</keyword>
<reference evidence="15" key="1">
    <citation type="journal article" date="2019" name="Int. J. Syst. Evol. Microbiol.">
        <title>The Global Catalogue of Microorganisms (GCM) 10K type strain sequencing project: providing services to taxonomists for standard genome sequencing and annotation.</title>
        <authorList>
            <consortium name="The Broad Institute Genomics Platform"/>
            <consortium name="The Broad Institute Genome Sequencing Center for Infectious Disease"/>
            <person name="Wu L."/>
            <person name="Ma J."/>
        </authorList>
    </citation>
    <scope>NUCLEOTIDE SEQUENCE [LARGE SCALE GENOMIC DNA]</scope>
    <source>
        <strain evidence="15">JCM 17687</strain>
    </source>
</reference>
<evidence type="ECO:0000256" key="3">
    <source>
        <dbReference type="ARBA" id="ARBA00010199"/>
    </source>
</evidence>
<dbReference type="Pfam" id="PF01554">
    <property type="entry name" value="MatE"/>
    <property type="match status" value="2"/>
</dbReference>
<dbReference type="InterPro" id="IPR048279">
    <property type="entry name" value="MdtK-like"/>
</dbReference>
<keyword evidence="10" id="KW-0406">Ion transport</keyword>
<dbReference type="RefSeq" id="WP_345506355.1">
    <property type="nucleotide sequence ID" value="NZ_BAABIW010000007.1"/>
</dbReference>
<evidence type="ECO:0000313" key="15">
    <source>
        <dbReference type="Proteomes" id="UP001500427"/>
    </source>
</evidence>
<dbReference type="InterPro" id="IPR002528">
    <property type="entry name" value="MATE_fam"/>
</dbReference>
<protein>
    <recommendedName>
        <fullName evidence="4">Probable multidrug resistance protein NorM</fullName>
    </recommendedName>
    <alternativeName>
        <fullName evidence="12">Multidrug-efflux transporter</fullName>
    </alternativeName>
</protein>
<feature type="transmembrane region" description="Helical" evidence="13">
    <location>
        <begin position="332"/>
        <end position="356"/>
    </location>
</feature>
<evidence type="ECO:0000256" key="12">
    <source>
        <dbReference type="ARBA" id="ARBA00031636"/>
    </source>
</evidence>
<evidence type="ECO:0000256" key="1">
    <source>
        <dbReference type="ARBA" id="ARBA00003408"/>
    </source>
</evidence>
<evidence type="ECO:0000256" key="5">
    <source>
        <dbReference type="ARBA" id="ARBA00022448"/>
    </source>
</evidence>
<dbReference type="NCBIfam" id="TIGR00797">
    <property type="entry name" value="matE"/>
    <property type="match status" value="1"/>
</dbReference>
<comment type="similarity">
    <text evidence="3">Belongs to the multi antimicrobial extrusion (MATE) (TC 2.A.66.1) family.</text>
</comment>
<feature type="transmembrane region" description="Helical" evidence="13">
    <location>
        <begin position="244"/>
        <end position="263"/>
    </location>
</feature>
<accession>A0ABP9J5M4</accession>
<feature type="transmembrane region" description="Helical" evidence="13">
    <location>
        <begin position="34"/>
        <end position="61"/>
    </location>
</feature>
<dbReference type="PIRSF" id="PIRSF006603">
    <property type="entry name" value="DinF"/>
    <property type="match status" value="1"/>
</dbReference>
<evidence type="ECO:0000256" key="11">
    <source>
        <dbReference type="ARBA" id="ARBA00023136"/>
    </source>
</evidence>
<name>A0ABP9J5M4_9MICO</name>
<keyword evidence="7" id="KW-1003">Cell membrane</keyword>
<keyword evidence="9 13" id="KW-1133">Transmembrane helix</keyword>
<evidence type="ECO:0000313" key="14">
    <source>
        <dbReference type="EMBL" id="GAA5020993.1"/>
    </source>
</evidence>
<keyword evidence="8 13" id="KW-0812">Transmembrane</keyword>
<evidence type="ECO:0000256" key="8">
    <source>
        <dbReference type="ARBA" id="ARBA00022692"/>
    </source>
</evidence>
<proteinExistence type="inferred from homology"/>
<comment type="subcellular location">
    <subcellularLocation>
        <location evidence="2">Cell membrane</location>
        <topology evidence="2">Multi-pass membrane protein</topology>
    </subcellularLocation>
</comment>
<evidence type="ECO:0000256" key="10">
    <source>
        <dbReference type="ARBA" id="ARBA00023065"/>
    </source>
</evidence>
<feature type="transmembrane region" description="Helical" evidence="13">
    <location>
        <begin position="362"/>
        <end position="379"/>
    </location>
</feature>
<evidence type="ECO:0000256" key="6">
    <source>
        <dbReference type="ARBA" id="ARBA00022449"/>
    </source>
</evidence>
<feature type="transmembrane region" description="Helical" evidence="13">
    <location>
        <begin position="283"/>
        <end position="311"/>
    </location>
</feature>
<feature type="transmembrane region" description="Helical" evidence="13">
    <location>
        <begin position="174"/>
        <end position="194"/>
    </location>
</feature>
<dbReference type="PANTHER" id="PTHR43298:SF2">
    <property type="entry name" value="FMN_FAD EXPORTER YEEO-RELATED"/>
    <property type="match status" value="1"/>
</dbReference>
<gene>
    <name evidence="14" type="ORF">GCM10023258_10050</name>
</gene>
<dbReference type="Proteomes" id="UP001500427">
    <property type="component" value="Unassembled WGS sequence"/>
</dbReference>
<evidence type="ECO:0000256" key="13">
    <source>
        <dbReference type="SAM" id="Phobius"/>
    </source>
</evidence>
<evidence type="ECO:0000256" key="7">
    <source>
        <dbReference type="ARBA" id="ARBA00022475"/>
    </source>
</evidence>
<feature type="transmembrane region" description="Helical" evidence="13">
    <location>
        <begin position="200"/>
        <end position="223"/>
    </location>
</feature>
<feature type="transmembrane region" description="Helical" evidence="13">
    <location>
        <begin position="142"/>
        <end position="162"/>
    </location>
</feature>
<keyword evidence="6" id="KW-0050">Antiport</keyword>
<keyword evidence="11 13" id="KW-0472">Membrane</keyword>
<feature type="transmembrane region" description="Helical" evidence="13">
    <location>
        <begin position="400"/>
        <end position="421"/>
    </location>
</feature>
<dbReference type="EMBL" id="BAABIW010000007">
    <property type="protein sequence ID" value="GAA5020993.1"/>
    <property type="molecule type" value="Genomic_DNA"/>
</dbReference>
<feature type="transmembrane region" description="Helical" evidence="13">
    <location>
        <begin position="67"/>
        <end position="87"/>
    </location>
</feature>
<comment type="caution">
    <text evidence="14">The sequence shown here is derived from an EMBL/GenBank/DDBJ whole genome shotgun (WGS) entry which is preliminary data.</text>
</comment>
<dbReference type="InterPro" id="IPR050222">
    <property type="entry name" value="MATE_MdtK"/>
</dbReference>
<organism evidence="14 15">
    <name type="scientific">Terrabacter aeriphilus</name>
    <dbReference type="NCBI Taxonomy" id="515662"/>
    <lineage>
        <taxon>Bacteria</taxon>
        <taxon>Bacillati</taxon>
        <taxon>Actinomycetota</taxon>
        <taxon>Actinomycetes</taxon>
        <taxon>Micrococcales</taxon>
        <taxon>Intrasporangiaceae</taxon>
        <taxon>Terrabacter</taxon>
    </lineage>
</organism>
<sequence>MPRPALSAFRAARTVPPTPAREIARIAVPVSMEFVLMLVLNFVNQIVVGGLGATAIAAVGFSNSLTFILAVTLGCLGTSVSILVARAHGAGRRDALDHTVTAALLVALVLGAVVSVVPWFFADHLMGLVGASPSVAAAGTDYFRLTVLATLPVMLSAILSGVLRSAGRPTSPMIATMVTVVANSMIAYSLVVGLGPLPSLGVAGAGWATLVTAVAKALILLAMTFRRGGVVGWSLPDTALQWRAVVVPLFVLALPLGVTELFWTVGTFLYNVVFQQLGDAALAAAQIVTTLEGVFVVGSIGLMSATTTLVGRSVGRGDVADATAWVRRLTRAGIGTAAVFGVLFAASVLLLDVLFGEAGRDVRVMAGVGILINAAFQVVKVRNMIVGAGVLPSANDVRGVIIGDVVGAFVVGLPLAVLLGLHTPLGYVGIFVARIVEELAKLAIFSWRARRIRWESLVTQRSDVAAAA</sequence>
<evidence type="ECO:0000256" key="9">
    <source>
        <dbReference type="ARBA" id="ARBA00022989"/>
    </source>
</evidence>
<evidence type="ECO:0000256" key="2">
    <source>
        <dbReference type="ARBA" id="ARBA00004651"/>
    </source>
</evidence>
<comment type="function">
    <text evidence="1">Multidrug efflux pump.</text>
</comment>